<dbReference type="InterPro" id="IPR027417">
    <property type="entry name" value="P-loop_NTPase"/>
</dbReference>
<feature type="domain" description="NB-ARC" evidence="2">
    <location>
        <begin position="32"/>
        <end position="96"/>
    </location>
</feature>
<dbReference type="Gene3D" id="3.40.50.300">
    <property type="entry name" value="P-loop containing nucleotide triphosphate hydrolases"/>
    <property type="match status" value="1"/>
</dbReference>
<organism evidence="3 4">
    <name type="scientific">Saccharothrix xinjiangensis</name>
    <dbReference type="NCBI Taxonomy" id="204798"/>
    <lineage>
        <taxon>Bacteria</taxon>
        <taxon>Bacillati</taxon>
        <taxon>Actinomycetota</taxon>
        <taxon>Actinomycetes</taxon>
        <taxon>Pseudonocardiales</taxon>
        <taxon>Pseudonocardiaceae</taxon>
        <taxon>Saccharothrix</taxon>
    </lineage>
</organism>
<accession>A0ABV9XYC1</accession>
<evidence type="ECO:0000259" key="2">
    <source>
        <dbReference type="Pfam" id="PF00931"/>
    </source>
</evidence>
<dbReference type="RefSeq" id="WP_344041480.1">
    <property type="nucleotide sequence ID" value="NZ_BAAAKE010000029.1"/>
</dbReference>
<evidence type="ECO:0000313" key="3">
    <source>
        <dbReference type="EMBL" id="MFC5054250.1"/>
    </source>
</evidence>
<dbReference type="InterPro" id="IPR002182">
    <property type="entry name" value="NB-ARC"/>
</dbReference>
<sequence>MGWWAQRLVDRRRTELIPVPLRPLSWVVDRPDEVERIVVALQDEGTVGVTTAVHGAGGFGETTVARLVQADLRVLDRFDGRVYWVTLGRDARTSAGIAAKVNDLLTRLDPTTTTTFTDSRVAAPVPSSRNTCRSDCARAEGR</sequence>
<dbReference type="EMBL" id="JBHSJB010000010">
    <property type="protein sequence ID" value="MFC5054250.1"/>
    <property type="molecule type" value="Genomic_DNA"/>
</dbReference>
<name>A0ABV9XYC1_9PSEU</name>
<dbReference type="Proteomes" id="UP001595833">
    <property type="component" value="Unassembled WGS sequence"/>
</dbReference>
<proteinExistence type="predicted"/>
<dbReference type="Pfam" id="PF00931">
    <property type="entry name" value="NB-ARC"/>
    <property type="match status" value="1"/>
</dbReference>
<reference evidence="4" key="1">
    <citation type="journal article" date="2019" name="Int. J. Syst. Evol. Microbiol.">
        <title>The Global Catalogue of Microorganisms (GCM) 10K type strain sequencing project: providing services to taxonomists for standard genome sequencing and annotation.</title>
        <authorList>
            <consortium name="The Broad Institute Genomics Platform"/>
            <consortium name="The Broad Institute Genome Sequencing Center for Infectious Disease"/>
            <person name="Wu L."/>
            <person name="Ma J."/>
        </authorList>
    </citation>
    <scope>NUCLEOTIDE SEQUENCE [LARGE SCALE GENOMIC DNA]</scope>
    <source>
        <strain evidence="4">KCTC 12848</strain>
    </source>
</reference>
<comment type="caution">
    <text evidence="3">The sequence shown here is derived from an EMBL/GenBank/DDBJ whole genome shotgun (WGS) entry which is preliminary data.</text>
</comment>
<gene>
    <name evidence="3" type="ORF">ACFPFM_10825</name>
</gene>
<protein>
    <submittedName>
        <fullName evidence="3">NB-ARC domain-containing protein</fullName>
    </submittedName>
</protein>
<keyword evidence="4" id="KW-1185">Reference proteome</keyword>
<evidence type="ECO:0000256" key="1">
    <source>
        <dbReference type="SAM" id="MobiDB-lite"/>
    </source>
</evidence>
<feature type="region of interest" description="Disordered" evidence="1">
    <location>
        <begin position="120"/>
        <end position="142"/>
    </location>
</feature>
<evidence type="ECO:0000313" key="4">
    <source>
        <dbReference type="Proteomes" id="UP001595833"/>
    </source>
</evidence>
<dbReference type="SUPFAM" id="SSF52540">
    <property type="entry name" value="P-loop containing nucleoside triphosphate hydrolases"/>
    <property type="match status" value="1"/>
</dbReference>